<comment type="caution">
    <text evidence="1">The sequence shown here is derived from an EMBL/GenBank/DDBJ whole genome shotgun (WGS) entry which is preliminary data.</text>
</comment>
<organism evidence="1 2">
    <name type="scientific">Russula earlei</name>
    <dbReference type="NCBI Taxonomy" id="71964"/>
    <lineage>
        <taxon>Eukaryota</taxon>
        <taxon>Fungi</taxon>
        <taxon>Dikarya</taxon>
        <taxon>Basidiomycota</taxon>
        <taxon>Agaricomycotina</taxon>
        <taxon>Agaricomycetes</taxon>
        <taxon>Russulales</taxon>
        <taxon>Russulaceae</taxon>
        <taxon>Russula</taxon>
    </lineage>
</organism>
<gene>
    <name evidence="1" type="ORF">F5148DRAFT_1152671</name>
</gene>
<keyword evidence="2" id="KW-1185">Reference proteome</keyword>
<proteinExistence type="predicted"/>
<reference evidence="1" key="1">
    <citation type="submission" date="2021-03" db="EMBL/GenBank/DDBJ databases">
        <title>Evolutionary priming and transition to the ectomycorrhizal habit in an iconic lineage of mushroom-forming fungi: is preadaptation a requirement?</title>
        <authorList>
            <consortium name="DOE Joint Genome Institute"/>
            <person name="Looney B.P."/>
            <person name="Miyauchi S."/>
            <person name="Morin E."/>
            <person name="Drula E."/>
            <person name="Courty P.E."/>
            <person name="Chicoki N."/>
            <person name="Fauchery L."/>
            <person name="Kohler A."/>
            <person name="Kuo A."/>
            <person name="LaButti K."/>
            <person name="Pangilinan J."/>
            <person name="Lipzen A."/>
            <person name="Riley R."/>
            <person name="Andreopoulos W."/>
            <person name="He G."/>
            <person name="Johnson J."/>
            <person name="Barry K.W."/>
            <person name="Grigoriev I.V."/>
            <person name="Nagy L."/>
            <person name="Hibbett D."/>
            <person name="Henrissat B."/>
            <person name="Matheny P.B."/>
            <person name="Labbe J."/>
            <person name="Martin A.F."/>
        </authorList>
    </citation>
    <scope>NUCLEOTIDE SEQUENCE</scope>
    <source>
        <strain evidence="1">BPL698</strain>
    </source>
</reference>
<evidence type="ECO:0000313" key="1">
    <source>
        <dbReference type="EMBL" id="KAI9450761.1"/>
    </source>
</evidence>
<name>A0ACC0TWP6_9AGAM</name>
<sequence>MPLCAWYCAVRLDFAAGLAKSLGRESSDRLNHWNFAYVIGVFSIALKSLEWAFARKPLRRYEPPTEGQQTPVERGLSIPNVLLDALDLVCGQRGIGWSWSDKPFPGASPRSKSIPSILAKMLFKLVLFDICHYLVQYLRPSLDQPAGDTLFDPTLSLLPRCRRAVFLSLCGGVVVYTTVDAMYHAATLVGRIVLRQQAWQWPPLSNRPWTSTSVTEFWSFRWHQFFRHVFVVYGSRPGGALLGRPGALAGGFAVSAVMHDLGMWGLGRGTEFRTAGGFFLLMGVGSVLELGFKKLTGRRVCGIWGWAWTMAWTVGWGSLMIDAWARRGMIACDFFPNGLRPGKRLVDAVISLL</sequence>
<dbReference type="EMBL" id="JAGFNK010000412">
    <property type="protein sequence ID" value="KAI9450761.1"/>
    <property type="molecule type" value="Genomic_DNA"/>
</dbReference>
<accession>A0ACC0TWP6</accession>
<protein>
    <submittedName>
        <fullName evidence="1">Uncharacterized protein</fullName>
    </submittedName>
</protein>
<evidence type="ECO:0000313" key="2">
    <source>
        <dbReference type="Proteomes" id="UP001207468"/>
    </source>
</evidence>
<dbReference type="Proteomes" id="UP001207468">
    <property type="component" value="Unassembled WGS sequence"/>
</dbReference>